<evidence type="ECO:0000256" key="1">
    <source>
        <dbReference type="SAM" id="Phobius"/>
    </source>
</evidence>
<evidence type="ECO:0000313" key="2">
    <source>
        <dbReference type="EMBL" id="AOZ72160.1"/>
    </source>
</evidence>
<feature type="transmembrane region" description="Helical" evidence="1">
    <location>
        <begin position="44"/>
        <end position="64"/>
    </location>
</feature>
<organism evidence="2 3">
    <name type="scientific">Boudabousia tangfeifanii</name>
    <dbReference type="NCBI Taxonomy" id="1912795"/>
    <lineage>
        <taxon>Bacteria</taxon>
        <taxon>Bacillati</taxon>
        <taxon>Actinomycetota</taxon>
        <taxon>Actinomycetes</taxon>
        <taxon>Actinomycetales</taxon>
        <taxon>Actinomycetaceae</taxon>
        <taxon>Boudabousia</taxon>
    </lineage>
</organism>
<sequence>MSNKLLAKLAIIYMALALVAGFFYREYTKAMDFSGHTNMSVMHTHYFVLGMFFFLVLLALENSFKFLGTKLGRIGVIVYNIFLNVTVIMLLVRGMVQVGGTELAKGPNAAISGIAGLGHIGLTAGLIMILVALYKAVAKQEVSGTAK</sequence>
<dbReference type="Pfam" id="PF11070">
    <property type="entry name" value="DUF2871"/>
    <property type="match status" value="1"/>
</dbReference>
<dbReference type="KEGG" id="avu:BK816_01650"/>
<dbReference type="AlphaFoldDB" id="A0A1D9MIZ9"/>
<keyword evidence="1" id="KW-1133">Transmembrane helix</keyword>
<keyword evidence="3" id="KW-1185">Reference proteome</keyword>
<evidence type="ECO:0000313" key="3">
    <source>
        <dbReference type="Proteomes" id="UP000176288"/>
    </source>
</evidence>
<accession>A0A1D9MIZ9</accession>
<feature type="transmembrane region" description="Helical" evidence="1">
    <location>
        <begin position="108"/>
        <end position="134"/>
    </location>
</feature>
<dbReference type="InterPro" id="IPR021299">
    <property type="entry name" value="DUF2871"/>
</dbReference>
<keyword evidence="1" id="KW-0812">Transmembrane</keyword>
<dbReference type="STRING" id="1912795.BK816_01650"/>
<proteinExistence type="predicted"/>
<feature type="transmembrane region" description="Helical" evidence="1">
    <location>
        <begin position="76"/>
        <end position="96"/>
    </location>
</feature>
<evidence type="ECO:0008006" key="4">
    <source>
        <dbReference type="Google" id="ProtNLM"/>
    </source>
</evidence>
<dbReference type="Proteomes" id="UP000176288">
    <property type="component" value="Chromosome"/>
</dbReference>
<gene>
    <name evidence="2" type="ORF">BK816_01650</name>
</gene>
<feature type="transmembrane region" description="Helical" evidence="1">
    <location>
        <begin position="5"/>
        <end position="24"/>
    </location>
</feature>
<protein>
    <recommendedName>
        <fullName evidence="4">DUF2871 domain-containing protein</fullName>
    </recommendedName>
</protein>
<dbReference type="RefSeq" id="WP_071163626.1">
    <property type="nucleotide sequence ID" value="NZ_CP017812.1"/>
</dbReference>
<reference evidence="2 3" key="1">
    <citation type="submission" date="2016-10" db="EMBL/GenBank/DDBJ databases">
        <title>Actinomyces aegypiusis sp. nov., isolated from the Aegypius monachus in Qinghai Tibet Plateau China.</title>
        <authorList>
            <person name="Wang Y."/>
        </authorList>
    </citation>
    <scope>NUCLEOTIDE SEQUENCE [LARGE SCALE GENOMIC DNA]</scope>
    <source>
        <strain evidence="2 3">VUL4_3</strain>
    </source>
</reference>
<keyword evidence="1" id="KW-0472">Membrane</keyword>
<dbReference type="EMBL" id="CP017812">
    <property type="protein sequence ID" value="AOZ72160.1"/>
    <property type="molecule type" value="Genomic_DNA"/>
</dbReference>
<name>A0A1D9MIZ9_9ACTO</name>
<dbReference type="OrthoDB" id="1644899at2"/>